<evidence type="ECO:0000313" key="2">
    <source>
        <dbReference type="Proteomes" id="UP000798662"/>
    </source>
</evidence>
<gene>
    <name evidence="1" type="ORF">I4F81_000964</name>
</gene>
<comment type="caution">
    <text evidence="1">The sequence shown here is derived from an EMBL/GenBank/DDBJ whole genome shotgun (WGS) entry which is preliminary data.</text>
</comment>
<proteinExistence type="predicted"/>
<reference evidence="1" key="1">
    <citation type="submission" date="2019-11" db="EMBL/GenBank/DDBJ databases">
        <title>Nori genome reveals adaptations in red seaweeds to the harsh intertidal environment.</title>
        <authorList>
            <person name="Wang D."/>
            <person name="Mao Y."/>
        </authorList>
    </citation>
    <scope>NUCLEOTIDE SEQUENCE</scope>
    <source>
        <tissue evidence="1">Gametophyte</tissue>
    </source>
</reference>
<dbReference type="Proteomes" id="UP000798662">
    <property type="component" value="Chromosome 1"/>
</dbReference>
<sequence>MDTRDDAEGPSLFVRPPLIGVVLGLYLLVFDRQIVQILSSLWYANRCDGSRLSALWVPSAPCSSRPVVTRAMASTLTSLAAAYSSSSSSSSSHSAPRLGGSPHPPSSPPGHRAADGNEPAGGGDGSRAASSSTADSGDGPHGGVADANAAPIKILRVSAVSLPSSSPLAAKPVAHDAGADADAVAAGPGEEGCTSLGRFGLPGGFDELMPVRPTAVPDLAPLVRRAVAVAAASPPSGKRRRGGGGGGSSGGGGGSFVGAIKARRAFANPSILEKMVAYCGVDVTASAAARTHYRADLGAFDERETAAALVGRQRWHAEATAAAKAAAADAAAADAADADADADADAHGDSERGGGR</sequence>
<evidence type="ECO:0000313" key="1">
    <source>
        <dbReference type="EMBL" id="KAK1858356.1"/>
    </source>
</evidence>
<keyword evidence="2" id="KW-1185">Reference proteome</keyword>
<organism evidence="1 2">
    <name type="scientific">Pyropia yezoensis</name>
    <name type="common">Susabi-nori</name>
    <name type="synonym">Porphyra yezoensis</name>
    <dbReference type="NCBI Taxonomy" id="2788"/>
    <lineage>
        <taxon>Eukaryota</taxon>
        <taxon>Rhodophyta</taxon>
        <taxon>Bangiophyceae</taxon>
        <taxon>Bangiales</taxon>
        <taxon>Bangiaceae</taxon>
        <taxon>Pyropia</taxon>
    </lineage>
</organism>
<dbReference type="EMBL" id="CM020618">
    <property type="protein sequence ID" value="KAK1858356.1"/>
    <property type="molecule type" value="Genomic_DNA"/>
</dbReference>
<protein>
    <submittedName>
        <fullName evidence="1">Uncharacterized protein</fullName>
    </submittedName>
</protein>
<accession>A0ACC3BKU2</accession>
<name>A0ACC3BKU2_PYRYE</name>